<proteinExistence type="inferred from homology"/>
<reference evidence="11" key="1">
    <citation type="journal article" date="2020" name="Appl. Environ. Microbiol.">
        <title>Diazotrophic Anaeromyxobacter Isolates from Soils.</title>
        <authorList>
            <person name="Masuda Y."/>
            <person name="Yamanaka H."/>
            <person name="Xu Z.X."/>
            <person name="Shiratori Y."/>
            <person name="Aono T."/>
            <person name="Amachi S."/>
            <person name="Senoo K."/>
            <person name="Itoh H."/>
        </authorList>
    </citation>
    <scope>NUCLEOTIDE SEQUENCE [LARGE SCALE GENOMIC DNA]</scope>
    <source>
        <strain evidence="11">R267</strain>
    </source>
</reference>
<evidence type="ECO:0000313" key="10">
    <source>
        <dbReference type="EMBL" id="GEJ57196.1"/>
    </source>
</evidence>
<comment type="function">
    <text evidence="6">Binds mRNA; thus facilitating recognition of the initiation point. It is needed to translate mRNA with a short Shine-Dalgarno (SD) purine-rich sequence.</text>
</comment>
<feature type="domain" description="S1 motif" evidence="9">
    <location>
        <begin position="463"/>
        <end position="532"/>
    </location>
</feature>
<dbReference type="AlphaFoldDB" id="A0A7I9VLA3"/>
<dbReference type="SMART" id="SM00316">
    <property type="entry name" value="S1"/>
    <property type="match status" value="6"/>
</dbReference>
<dbReference type="CDD" id="cd05688">
    <property type="entry name" value="S1_RPS1_repeat_ec3"/>
    <property type="match status" value="1"/>
</dbReference>
<feature type="domain" description="S1 motif" evidence="9">
    <location>
        <begin position="289"/>
        <end position="359"/>
    </location>
</feature>
<dbReference type="PANTHER" id="PTHR10724:SF7">
    <property type="entry name" value="SMALL RIBOSOMAL SUBUNIT PROTEIN BS1C"/>
    <property type="match status" value="1"/>
</dbReference>
<protein>
    <recommendedName>
        <fullName evidence="7">Small ribosomal subunit protein bS1</fullName>
    </recommendedName>
    <alternativeName>
        <fullName evidence="8">30S ribosomal protein S1</fullName>
    </alternativeName>
</protein>
<dbReference type="CDD" id="cd05687">
    <property type="entry name" value="S1_RPS1_repeat_ec1_hs1"/>
    <property type="match status" value="1"/>
</dbReference>
<evidence type="ECO:0000313" key="11">
    <source>
        <dbReference type="Proteomes" id="UP000503640"/>
    </source>
</evidence>
<evidence type="ECO:0000256" key="1">
    <source>
        <dbReference type="ARBA" id="ARBA00006767"/>
    </source>
</evidence>
<keyword evidence="2" id="KW-0677">Repeat</keyword>
<dbReference type="FunFam" id="2.40.50.140:FF:000011">
    <property type="entry name" value="30S ribosomal protein S1"/>
    <property type="match status" value="1"/>
</dbReference>
<evidence type="ECO:0000256" key="8">
    <source>
        <dbReference type="ARBA" id="ARBA00035517"/>
    </source>
</evidence>
<gene>
    <name evidence="10" type="primary">rpsA</name>
    <name evidence="10" type="ORF">AMYX_19370</name>
</gene>
<dbReference type="PROSITE" id="PS50126">
    <property type="entry name" value="S1"/>
    <property type="match status" value="6"/>
</dbReference>
<dbReference type="Pfam" id="PF00575">
    <property type="entry name" value="S1"/>
    <property type="match status" value="6"/>
</dbReference>
<dbReference type="InterPro" id="IPR012340">
    <property type="entry name" value="NA-bd_OB-fold"/>
</dbReference>
<evidence type="ECO:0000256" key="2">
    <source>
        <dbReference type="ARBA" id="ARBA00022737"/>
    </source>
</evidence>
<organism evidence="10 11">
    <name type="scientific">Anaeromyxobacter diazotrophicus</name>
    <dbReference type="NCBI Taxonomy" id="2590199"/>
    <lineage>
        <taxon>Bacteria</taxon>
        <taxon>Pseudomonadati</taxon>
        <taxon>Myxococcota</taxon>
        <taxon>Myxococcia</taxon>
        <taxon>Myxococcales</taxon>
        <taxon>Cystobacterineae</taxon>
        <taxon>Anaeromyxobacteraceae</taxon>
        <taxon>Anaeromyxobacter</taxon>
    </lineage>
</organism>
<dbReference type="SUPFAM" id="SSF50249">
    <property type="entry name" value="Nucleic acid-binding proteins"/>
    <property type="match status" value="6"/>
</dbReference>
<dbReference type="InterPro" id="IPR003029">
    <property type="entry name" value="S1_domain"/>
</dbReference>
<dbReference type="FunFam" id="2.40.50.140:FF:000018">
    <property type="entry name" value="30S ribosomal protein S1"/>
    <property type="match status" value="1"/>
</dbReference>
<evidence type="ECO:0000256" key="7">
    <source>
        <dbReference type="ARBA" id="ARBA00035293"/>
    </source>
</evidence>
<dbReference type="GO" id="GO:0006412">
    <property type="term" value="P:translation"/>
    <property type="evidence" value="ECO:0007669"/>
    <property type="project" value="TreeGrafter"/>
</dbReference>
<comment type="caution">
    <text evidence="10">The sequence shown here is derived from an EMBL/GenBank/DDBJ whole genome shotgun (WGS) entry which is preliminary data.</text>
</comment>
<dbReference type="Proteomes" id="UP000503640">
    <property type="component" value="Unassembled WGS sequence"/>
</dbReference>
<evidence type="ECO:0000256" key="6">
    <source>
        <dbReference type="ARBA" id="ARBA00025604"/>
    </source>
</evidence>
<evidence type="ECO:0000256" key="5">
    <source>
        <dbReference type="ARBA" id="ARBA00023274"/>
    </source>
</evidence>
<accession>A0A7I9VLA3</accession>
<sequence length="567" mass="63361">METQTTRTPEIETEDFATLFAQSEKTSGPIEEGKVVSGTVIQLTKDYAVIDIGYKSEGQVPMNEFVPAPGQEPAVKVGDKVEVLVESRENDTGMVVLSKEKADKMRIWDEISAACERDELVEGIIVGRVKGGLSVDIGVKAFLPGSQVDIRPVRNLDKMIGEKFKFKVIKFNKKRGNIVLSRRVLLEKEREELKKETLKNLKEGAILKGVVKNLTDYGAFIDLGGIDGLLHVTDMSWGRIGHPSEMFEVGQEVRVVVLKFDPASERVSLGLKQIQEDPWHRADEKYPVGTRVAGKVVSLTDYGAFIEIEQGVEGLVHVSEMSWTKRVKHPSKLVNVGDKVEAVVLDIDPKAKRISLGMKQIEANPWTLLEDKYPIGSVIRGEVRNVTDFGIFVGVEEGIDGLVHVSDISWNERIKHPGEKFKKGDVVEAVVLNIDVENERFSLGIKQIGVDPWTTLSERHPVGSRLKGKVTKVTDFGAFVEIEPGIEGLVHVSELREERTEHPRDVVKEGDEIEVKVIDMDEQERKVALSVKALSRGDEDYHEYLRKQGDGRARLGDLMEKFNRRKG</sequence>
<dbReference type="GO" id="GO:0003735">
    <property type="term" value="F:structural constituent of ribosome"/>
    <property type="evidence" value="ECO:0007669"/>
    <property type="project" value="TreeGrafter"/>
</dbReference>
<dbReference type="GO" id="GO:0022627">
    <property type="term" value="C:cytosolic small ribosomal subunit"/>
    <property type="evidence" value="ECO:0007669"/>
    <property type="project" value="TreeGrafter"/>
</dbReference>
<keyword evidence="4 10" id="KW-0689">Ribosomal protein</keyword>
<feature type="domain" description="S1 motif" evidence="9">
    <location>
        <begin position="118"/>
        <end position="183"/>
    </location>
</feature>
<feature type="domain" description="S1 motif" evidence="9">
    <location>
        <begin position="376"/>
        <end position="446"/>
    </location>
</feature>
<feature type="domain" description="S1 motif" evidence="9">
    <location>
        <begin position="33"/>
        <end position="100"/>
    </location>
</feature>
<keyword evidence="11" id="KW-1185">Reference proteome</keyword>
<name>A0A7I9VLA3_9BACT</name>
<dbReference type="NCBIfam" id="NF004952">
    <property type="entry name" value="PRK06299.1-2"/>
    <property type="match status" value="1"/>
</dbReference>
<dbReference type="PANTHER" id="PTHR10724">
    <property type="entry name" value="30S RIBOSOMAL PROTEIN S1"/>
    <property type="match status" value="1"/>
</dbReference>
<dbReference type="Gene3D" id="2.40.50.140">
    <property type="entry name" value="Nucleic acid-binding proteins"/>
    <property type="match status" value="6"/>
</dbReference>
<dbReference type="FunFam" id="2.40.50.140:FF:000051">
    <property type="entry name" value="RNA-binding transcriptional accessory protein"/>
    <property type="match status" value="1"/>
</dbReference>
<dbReference type="InterPro" id="IPR035104">
    <property type="entry name" value="Ribosomal_protein_S1-like"/>
</dbReference>
<dbReference type="CDD" id="cd04465">
    <property type="entry name" value="S1_RPS1_repeat_ec2_hs2"/>
    <property type="match status" value="1"/>
</dbReference>
<feature type="domain" description="S1 motif" evidence="9">
    <location>
        <begin position="204"/>
        <end position="272"/>
    </location>
</feature>
<dbReference type="EMBL" id="BJTG01000004">
    <property type="protein sequence ID" value="GEJ57196.1"/>
    <property type="molecule type" value="Genomic_DNA"/>
</dbReference>
<dbReference type="PRINTS" id="PR00681">
    <property type="entry name" value="RIBOSOMALS1"/>
</dbReference>
<evidence type="ECO:0000256" key="4">
    <source>
        <dbReference type="ARBA" id="ARBA00022980"/>
    </source>
</evidence>
<dbReference type="GO" id="GO:0003729">
    <property type="term" value="F:mRNA binding"/>
    <property type="evidence" value="ECO:0007669"/>
    <property type="project" value="TreeGrafter"/>
</dbReference>
<comment type="similarity">
    <text evidence="1">Belongs to the bacterial ribosomal protein bS1 family.</text>
</comment>
<keyword evidence="3" id="KW-0694">RNA-binding</keyword>
<dbReference type="InterPro" id="IPR050437">
    <property type="entry name" value="Ribos_protein_bS1-like"/>
</dbReference>
<dbReference type="FunFam" id="2.40.50.140:FF:000103">
    <property type="entry name" value="protein RRP5 homolog"/>
    <property type="match status" value="1"/>
</dbReference>
<keyword evidence="5" id="KW-0687">Ribonucleoprotein</keyword>
<evidence type="ECO:0000259" key="9">
    <source>
        <dbReference type="PROSITE" id="PS50126"/>
    </source>
</evidence>
<evidence type="ECO:0000256" key="3">
    <source>
        <dbReference type="ARBA" id="ARBA00022884"/>
    </source>
</evidence>
<dbReference type="RefSeq" id="WP_176064674.1">
    <property type="nucleotide sequence ID" value="NZ_BJTG01000004.1"/>
</dbReference>